<feature type="region of interest" description="Disordered" evidence="1">
    <location>
        <begin position="1"/>
        <end position="33"/>
    </location>
</feature>
<dbReference type="Proteomes" id="UP001264340">
    <property type="component" value="Unassembled WGS sequence"/>
</dbReference>
<comment type="caution">
    <text evidence="2">The sequence shown here is derived from an EMBL/GenBank/DDBJ whole genome shotgun (WGS) entry which is preliminary data.</text>
</comment>
<evidence type="ECO:0000313" key="2">
    <source>
        <dbReference type="EMBL" id="MDR6412982.1"/>
    </source>
</evidence>
<protein>
    <submittedName>
        <fullName evidence="2">Uncharacterized protein</fullName>
    </submittedName>
</protein>
<accession>A0ABU1M238</accession>
<dbReference type="EMBL" id="JAVDRP010000029">
    <property type="protein sequence ID" value="MDR6412982.1"/>
    <property type="molecule type" value="Genomic_DNA"/>
</dbReference>
<sequence length="73" mass="8215">MLAEAGRFSEARDQLPGEISLRQYDGDDNDNDNDADCRMIGRFEHRLDAVHALWQHCREAGTTLALLSAQPTE</sequence>
<keyword evidence="3" id="KW-1185">Reference proteome</keyword>
<evidence type="ECO:0000256" key="1">
    <source>
        <dbReference type="SAM" id="MobiDB-lite"/>
    </source>
</evidence>
<proteinExistence type="predicted"/>
<dbReference type="RefSeq" id="WP_310127365.1">
    <property type="nucleotide sequence ID" value="NZ_JAVDRP010000029.1"/>
</dbReference>
<name>A0ABU1M238_9BURK</name>
<reference evidence="2 3" key="1">
    <citation type="submission" date="2023-07" db="EMBL/GenBank/DDBJ databases">
        <title>Sorghum-associated microbial communities from plants grown in Nebraska, USA.</title>
        <authorList>
            <person name="Schachtman D."/>
        </authorList>
    </citation>
    <scope>NUCLEOTIDE SEQUENCE [LARGE SCALE GENOMIC DNA]</scope>
    <source>
        <strain evidence="2 3">DS1316</strain>
    </source>
</reference>
<gene>
    <name evidence="2" type="ORF">J2804_006418</name>
</gene>
<evidence type="ECO:0000313" key="3">
    <source>
        <dbReference type="Proteomes" id="UP001264340"/>
    </source>
</evidence>
<organism evidence="2 3">
    <name type="scientific">Paraburkholderia terricola</name>
    <dbReference type="NCBI Taxonomy" id="169427"/>
    <lineage>
        <taxon>Bacteria</taxon>
        <taxon>Pseudomonadati</taxon>
        <taxon>Pseudomonadota</taxon>
        <taxon>Betaproteobacteria</taxon>
        <taxon>Burkholderiales</taxon>
        <taxon>Burkholderiaceae</taxon>
        <taxon>Paraburkholderia</taxon>
    </lineage>
</organism>